<evidence type="ECO:0000313" key="1">
    <source>
        <dbReference type="EMBL" id="MBS9719635.1"/>
    </source>
</evidence>
<sequence length="407" mass="44730">MVPMSTSRRAVACVVACALLLIVCQGALGRLLQGEPDAAVGIDPLNVDARVAAITAALNQNPTDAAVLADLETEVRNAITRDPVDARLRALLGEAELRRDEPAMAETQFLAAHSISKTEKLALRRLIAASLIKGQTAEAVRYIDLFVRRWRDQFQDAAAILAPLLQDQAAYAELLTTLQSNPPWRGALVRSLATSDDGLSLANRLVLDLSTSNAPATQVELRTVLSALVRAGEYQTAHRLFLFTLSDEDWNRAGLVFNAGFAPSTTSIPFEWVYRNTAAAYLESSSVTPQDGMNVRFLDKPAREVELRQTLVLEPGRYRLKVNASGALLKAPKGLFWRLRCLKPGKEITRLDVDEGTYRNKETAVEFSVADCPAQSLELRSGLTIDSWLYRYSGRVTFHNVSIEQLP</sequence>
<evidence type="ECO:0008006" key="3">
    <source>
        <dbReference type="Google" id="ProtNLM"/>
    </source>
</evidence>
<accession>A0ABS5RRF5</accession>
<dbReference type="Gene3D" id="1.25.40.10">
    <property type="entry name" value="Tetratricopeptide repeat domain"/>
    <property type="match status" value="1"/>
</dbReference>
<dbReference type="Proteomes" id="UP001297272">
    <property type="component" value="Unassembled WGS sequence"/>
</dbReference>
<proteinExistence type="predicted"/>
<dbReference type="RefSeq" id="WP_213983254.1">
    <property type="nucleotide sequence ID" value="NZ_JAFMNX010000001.1"/>
</dbReference>
<comment type="caution">
    <text evidence="1">The sequence shown here is derived from an EMBL/GenBank/DDBJ whole genome shotgun (WGS) entry which is preliminary data.</text>
</comment>
<keyword evidence="2" id="KW-1185">Reference proteome</keyword>
<protein>
    <recommendedName>
        <fullName evidence="3">Tetratricopeptide repeat protein</fullName>
    </recommendedName>
</protein>
<evidence type="ECO:0000313" key="2">
    <source>
        <dbReference type="Proteomes" id="UP001297272"/>
    </source>
</evidence>
<gene>
    <name evidence="1" type="ORF">JYU29_02925</name>
</gene>
<dbReference type="EMBL" id="JAFMNX010000001">
    <property type="protein sequence ID" value="MBS9719635.1"/>
    <property type="molecule type" value="Genomic_DNA"/>
</dbReference>
<organism evidence="1 2">
    <name type="scientific">Tianweitania aestuarii</name>
    <dbReference type="NCBI Taxonomy" id="2814886"/>
    <lineage>
        <taxon>Bacteria</taxon>
        <taxon>Pseudomonadati</taxon>
        <taxon>Pseudomonadota</taxon>
        <taxon>Alphaproteobacteria</taxon>
        <taxon>Hyphomicrobiales</taxon>
        <taxon>Phyllobacteriaceae</taxon>
        <taxon>Tianweitania</taxon>
    </lineage>
</organism>
<reference evidence="1 2" key="1">
    <citation type="submission" date="2021-03" db="EMBL/GenBank/DDBJ databases">
        <title>Tianweitania aestuarii sp. nov., isolated from a tidal flat.</title>
        <authorList>
            <person name="Park S."/>
            <person name="Yoon J.-H."/>
        </authorList>
    </citation>
    <scope>NUCLEOTIDE SEQUENCE [LARGE SCALE GENOMIC DNA]</scope>
    <source>
        <strain evidence="1 2">BSSL-BM11</strain>
    </source>
</reference>
<name>A0ABS5RRF5_9HYPH</name>
<dbReference type="InterPro" id="IPR011990">
    <property type="entry name" value="TPR-like_helical_dom_sf"/>
</dbReference>